<dbReference type="OrthoDB" id="6388191at2"/>
<dbReference type="RefSeq" id="WP_002716976.1">
    <property type="nucleotide sequence ID" value="NZ_UFSI01000001.1"/>
</dbReference>
<evidence type="ECO:0000313" key="1">
    <source>
        <dbReference type="EMBL" id="SUU86152.1"/>
    </source>
</evidence>
<dbReference type="EMBL" id="UIGB01000001">
    <property type="protein sequence ID" value="SUU86152.1"/>
    <property type="molecule type" value="Genomic_DNA"/>
</dbReference>
<dbReference type="AlphaFoldDB" id="A0A380WB64"/>
<protein>
    <recommendedName>
        <fullName evidence="3">Phage major capsid protein E</fullName>
    </recommendedName>
</protein>
<evidence type="ECO:0008006" key="3">
    <source>
        <dbReference type="Google" id="ProtNLM"/>
    </source>
</evidence>
<sequence>MSDFAIDIFNDDAFSMTSLTAGINNLDHVPGRAGDLAFTGVGEGVATNTVVIESIDMQLSLIPTTLRGAPAPYETRDRRKAIQLAVPHIKLEDTVQADSVQNVRDFASGELVGAEAVINRQMQRMALRHDLTIENHRLGALRGVIHDADGSVLLDLFAEFGISNSLGQAAPETFEFPLDDYSGVGITNSIRTKCQAIQRFMRRNAKTVIPKTAQVWAFCGDNFFDKLLEHPSVKGVYDGYAAAKQALGDNYAFGIFEFGGIMWENYQGTDDGETVAIGPDEARFFFTGVPGLYAEYFAPGDFMETVNTLGLPRYAKLAPDKFNRYVELHTQQNPLPLCLRPQTLVRGVAEEASE</sequence>
<dbReference type="InterPro" id="IPR005564">
    <property type="entry name" value="Major_capsid_GpE"/>
</dbReference>
<dbReference type="Proteomes" id="UP000254343">
    <property type="component" value="Unassembled WGS sequence"/>
</dbReference>
<gene>
    <name evidence="1" type="ORF">NCTC12722_03374</name>
</gene>
<evidence type="ECO:0000313" key="2">
    <source>
        <dbReference type="Proteomes" id="UP000254343"/>
    </source>
</evidence>
<accession>A0A380WB64</accession>
<organism evidence="1 2">
    <name type="scientific">Afipia felis</name>
    <name type="common">Cat scratch disease bacillus</name>
    <dbReference type="NCBI Taxonomy" id="1035"/>
    <lineage>
        <taxon>Bacteria</taxon>
        <taxon>Pseudomonadati</taxon>
        <taxon>Pseudomonadota</taxon>
        <taxon>Alphaproteobacteria</taxon>
        <taxon>Hyphomicrobiales</taxon>
        <taxon>Nitrobacteraceae</taxon>
        <taxon>Afipia</taxon>
    </lineage>
</organism>
<proteinExistence type="predicted"/>
<dbReference type="Pfam" id="PF03864">
    <property type="entry name" value="Phage_cap_E"/>
    <property type="match status" value="1"/>
</dbReference>
<name>A0A380WB64_AFIFE</name>
<reference evidence="1 2" key="1">
    <citation type="submission" date="2018-06" db="EMBL/GenBank/DDBJ databases">
        <authorList>
            <consortium name="Pathogen Informatics"/>
            <person name="Doyle S."/>
        </authorList>
    </citation>
    <scope>NUCLEOTIDE SEQUENCE [LARGE SCALE GENOMIC DNA]</scope>
    <source>
        <strain evidence="1 2">NCTC12722</strain>
    </source>
</reference>